<keyword evidence="2" id="KW-1185">Reference proteome</keyword>
<evidence type="ECO:0000313" key="2">
    <source>
        <dbReference type="Proteomes" id="UP000092578"/>
    </source>
</evidence>
<sequence>MKWLIAILAVFAVAGCRTNVPEPETFSPSASSSEAEVQAAEKGWTVRHLLRGENVFVELIVPGVSFSNNGTNSHKKGQVAVYVNGKHYNTYHTAAFIVKGLDPGRHQIDIKLVDRHNRSLGYEKTFFVSIP</sequence>
<comment type="caution">
    <text evidence="1">The sequence shown here is derived from an EMBL/GenBank/DDBJ whole genome shotgun (WGS) entry which is preliminary data.</text>
</comment>
<dbReference type="Proteomes" id="UP000092578">
    <property type="component" value="Unassembled WGS sequence"/>
</dbReference>
<proteinExistence type="predicted"/>
<protein>
    <submittedName>
        <fullName evidence="1">Uncharacterized protein</fullName>
    </submittedName>
</protein>
<dbReference type="RefSeq" id="WP_065411562.1">
    <property type="nucleotide sequence ID" value="NZ_MAYT01000028.1"/>
</dbReference>
<organism evidence="1 2">
    <name type="scientific">Pseudobacillus wudalianchiensis</name>
    <dbReference type="NCBI Taxonomy" id="1743143"/>
    <lineage>
        <taxon>Bacteria</taxon>
        <taxon>Bacillati</taxon>
        <taxon>Bacillota</taxon>
        <taxon>Bacilli</taxon>
        <taxon>Bacillales</taxon>
        <taxon>Bacillaceae</taxon>
        <taxon>Pseudobacillus</taxon>
    </lineage>
</organism>
<dbReference type="EMBL" id="MAYT01000028">
    <property type="protein sequence ID" value="OCA83936.1"/>
    <property type="molecule type" value="Genomic_DNA"/>
</dbReference>
<evidence type="ECO:0000313" key="1">
    <source>
        <dbReference type="EMBL" id="OCA83936.1"/>
    </source>
</evidence>
<dbReference type="PROSITE" id="PS51257">
    <property type="entry name" value="PROKAR_LIPOPROTEIN"/>
    <property type="match status" value="1"/>
</dbReference>
<reference evidence="2" key="1">
    <citation type="submission" date="2016-05" db="EMBL/GenBank/DDBJ databases">
        <authorList>
            <person name="Liu B."/>
            <person name="Wang J."/>
            <person name="Zhu Y."/>
            <person name="Liu G."/>
            <person name="Chen Q."/>
            <person name="Chen Z."/>
            <person name="Lan J."/>
            <person name="Che J."/>
            <person name="Ge C."/>
            <person name="Shi H."/>
            <person name="Pan Z."/>
            <person name="Liu X."/>
        </authorList>
    </citation>
    <scope>NUCLEOTIDE SEQUENCE [LARGE SCALE GENOMIC DNA]</scope>
    <source>
        <strain evidence="2">FJAT-27215</strain>
    </source>
</reference>
<accession>A0A1B9AJB3</accession>
<gene>
    <name evidence="1" type="ORF">A8F95_13255</name>
</gene>
<dbReference type="AlphaFoldDB" id="A0A1B9AJB3"/>
<name>A0A1B9AJB3_9BACI</name>